<dbReference type="GO" id="GO:0008168">
    <property type="term" value="F:methyltransferase activity"/>
    <property type="evidence" value="ECO:0007669"/>
    <property type="project" value="UniProtKB-KW"/>
</dbReference>
<keyword evidence="4 5" id="KW-0472">Membrane</keyword>
<sequence>MVYLIVVVFLIVLRLFEVVWAKLNERFQQKRGGITVDDPYYTFVVLLHTGFLASLIVESFIAHQWSANTSDIWLTVFIVLQLLRFHVLMTLGRHWNTKVVVNPTSADRIKRGLFRYIDHPNYWIVLAELIVIPLLFEAYVTAILFPMGHLFFMSKRIPLENEALTLYDKK</sequence>
<gene>
    <name evidence="6" type="ORF">ABID56_000375</name>
</gene>
<keyword evidence="3 5" id="KW-1133">Transmembrane helix</keyword>
<dbReference type="Gene3D" id="1.20.120.1630">
    <property type="match status" value="1"/>
</dbReference>
<evidence type="ECO:0000256" key="3">
    <source>
        <dbReference type="ARBA" id="ARBA00022989"/>
    </source>
</evidence>
<comment type="subcellular location">
    <subcellularLocation>
        <location evidence="1">Membrane</location>
        <topology evidence="1">Multi-pass membrane protein</topology>
    </subcellularLocation>
</comment>
<dbReference type="InterPro" id="IPR007269">
    <property type="entry name" value="ICMT_MeTrfase"/>
</dbReference>
<organism evidence="6 7">
    <name type="scientific">Alkalibacillus flavidus</name>
    <dbReference type="NCBI Taxonomy" id="546021"/>
    <lineage>
        <taxon>Bacteria</taxon>
        <taxon>Bacillati</taxon>
        <taxon>Bacillota</taxon>
        <taxon>Bacilli</taxon>
        <taxon>Bacillales</taxon>
        <taxon>Bacillaceae</taxon>
        <taxon>Alkalibacillus</taxon>
    </lineage>
</organism>
<keyword evidence="6" id="KW-0489">Methyltransferase</keyword>
<feature type="transmembrane region" description="Helical" evidence="5">
    <location>
        <begin position="122"/>
        <end position="145"/>
    </location>
</feature>
<evidence type="ECO:0000256" key="2">
    <source>
        <dbReference type="ARBA" id="ARBA00022692"/>
    </source>
</evidence>
<keyword evidence="7" id="KW-1185">Reference proteome</keyword>
<protein>
    <submittedName>
        <fullName evidence="6">Methyltransferase</fullName>
    </submittedName>
</protein>
<keyword evidence="6" id="KW-0808">Transferase</keyword>
<evidence type="ECO:0000313" key="7">
    <source>
        <dbReference type="Proteomes" id="UP001549167"/>
    </source>
</evidence>
<evidence type="ECO:0000313" key="6">
    <source>
        <dbReference type="EMBL" id="MET3682296.1"/>
    </source>
</evidence>
<dbReference type="Pfam" id="PF04140">
    <property type="entry name" value="ICMT"/>
    <property type="match status" value="1"/>
</dbReference>
<reference evidence="6 7" key="1">
    <citation type="submission" date="2024-06" db="EMBL/GenBank/DDBJ databases">
        <title>Genomic Encyclopedia of Type Strains, Phase IV (KMG-IV): sequencing the most valuable type-strain genomes for metagenomic binning, comparative biology and taxonomic classification.</title>
        <authorList>
            <person name="Goeker M."/>
        </authorList>
    </citation>
    <scope>NUCLEOTIDE SEQUENCE [LARGE SCALE GENOMIC DNA]</scope>
    <source>
        <strain evidence="6 7">DSM 23520</strain>
    </source>
</reference>
<evidence type="ECO:0000256" key="5">
    <source>
        <dbReference type="SAM" id="Phobius"/>
    </source>
</evidence>
<accession>A0ABV2KRU3</accession>
<feature type="transmembrane region" description="Helical" evidence="5">
    <location>
        <begin position="72"/>
        <end position="91"/>
    </location>
</feature>
<keyword evidence="2 5" id="KW-0812">Transmembrane</keyword>
<dbReference type="EMBL" id="JBEPMX010000001">
    <property type="protein sequence ID" value="MET3682296.1"/>
    <property type="molecule type" value="Genomic_DNA"/>
</dbReference>
<evidence type="ECO:0000256" key="1">
    <source>
        <dbReference type="ARBA" id="ARBA00004141"/>
    </source>
</evidence>
<dbReference type="Proteomes" id="UP001549167">
    <property type="component" value="Unassembled WGS sequence"/>
</dbReference>
<comment type="caution">
    <text evidence="6">The sequence shown here is derived from an EMBL/GenBank/DDBJ whole genome shotgun (WGS) entry which is preliminary data.</text>
</comment>
<proteinExistence type="predicted"/>
<dbReference type="GO" id="GO:0032259">
    <property type="term" value="P:methylation"/>
    <property type="evidence" value="ECO:0007669"/>
    <property type="project" value="UniProtKB-KW"/>
</dbReference>
<evidence type="ECO:0000256" key="4">
    <source>
        <dbReference type="ARBA" id="ARBA00023136"/>
    </source>
</evidence>
<feature type="transmembrane region" description="Helical" evidence="5">
    <location>
        <begin position="40"/>
        <end position="60"/>
    </location>
</feature>
<dbReference type="RefSeq" id="WP_354218802.1">
    <property type="nucleotide sequence ID" value="NZ_JBEPMX010000001.1"/>
</dbReference>
<name>A0ABV2KRU3_9BACI</name>